<keyword evidence="3 7" id="KW-0694">RNA-binding</keyword>
<name>A0A6C1B812_9RHOO</name>
<dbReference type="InterPro" id="IPR005484">
    <property type="entry name" value="Ribosomal_uL18_bac/plant/anim"/>
</dbReference>
<dbReference type="KEGG" id="azq:G3580_16335"/>
<keyword evidence="9" id="KW-1185">Reference proteome</keyword>
<gene>
    <name evidence="7 8" type="primary">rplR</name>
    <name evidence="8" type="ORF">G3580_16335</name>
</gene>
<dbReference type="InterPro" id="IPR004389">
    <property type="entry name" value="Ribosomal_uL18_bac-type"/>
</dbReference>
<evidence type="ECO:0000256" key="7">
    <source>
        <dbReference type="HAMAP-Rule" id="MF_01337"/>
    </source>
</evidence>
<dbReference type="GO" id="GO:0006412">
    <property type="term" value="P:translation"/>
    <property type="evidence" value="ECO:0007669"/>
    <property type="project" value="UniProtKB-UniRule"/>
</dbReference>
<keyword evidence="2 7" id="KW-0699">rRNA-binding</keyword>
<dbReference type="SUPFAM" id="SSF53137">
    <property type="entry name" value="Translational machinery components"/>
    <property type="match status" value="1"/>
</dbReference>
<evidence type="ECO:0000313" key="8">
    <source>
        <dbReference type="EMBL" id="QID19902.1"/>
    </source>
</evidence>
<dbReference type="NCBIfam" id="TIGR00060">
    <property type="entry name" value="L18_bact"/>
    <property type="match status" value="1"/>
</dbReference>
<proteinExistence type="inferred from homology"/>
<dbReference type="Pfam" id="PF00861">
    <property type="entry name" value="Ribosomal_L18p"/>
    <property type="match status" value="1"/>
</dbReference>
<dbReference type="GO" id="GO:0022625">
    <property type="term" value="C:cytosolic large ribosomal subunit"/>
    <property type="evidence" value="ECO:0007669"/>
    <property type="project" value="TreeGrafter"/>
</dbReference>
<dbReference type="AlphaFoldDB" id="A0A6C1B812"/>
<evidence type="ECO:0000256" key="3">
    <source>
        <dbReference type="ARBA" id="ARBA00022884"/>
    </source>
</evidence>
<comment type="similarity">
    <text evidence="1 7">Belongs to the universal ribosomal protein uL18 family.</text>
</comment>
<evidence type="ECO:0000256" key="6">
    <source>
        <dbReference type="ARBA" id="ARBA00035197"/>
    </source>
</evidence>
<evidence type="ECO:0000313" key="9">
    <source>
        <dbReference type="Proteomes" id="UP000501991"/>
    </source>
</evidence>
<sequence length="117" mass="12613">MNKKAVRLRRARKTRAKISELKTVRLTVYRSNQHIYAQIISGCGSRVMASASTNEKGARAEGGKGGTVSAAVDVGKRIAERAKAAGIEQVAFDRAGFHYHGRVKALAEAAREAGLKF</sequence>
<comment type="subunit">
    <text evidence="7">Part of the 50S ribosomal subunit; part of the 5S rRNA/L5/L18/L25 subcomplex. Contacts the 5S and 23S rRNAs.</text>
</comment>
<reference evidence="8 9" key="1">
    <citation type="submission" date="2020-02" db="EMBL/GenBank/DDBJ databases">
        <title>Nitrogenibacter mangrovi gen. nov., sp. nov. isolated from mangrove sediment, a denitrifying betaproteobacterium.</title>
        <authorList>
            <person name="Liao H."/>
            <person name="Tian Y."/>
        </authorList>
    </citation>
    <scope>NUCLEOTIDE SEQUENCE [LARGE SCALE GENOMIC DNA]</scope>
    <source>
        <strain evidence="8 9">M9-3-2</strain>
    </source>
</reference>
<dbReference type="CDD" id="cd00432">
    <property type="entry name" value="Ribosomal_L18_L5e"/>
    <property type="match status" value="1"/>
</dbReference>
<dbReference type="EMBL" id="CP048836">
    <property type="protein sequence ID" value="QID19902.1"/>
    <property type="molecule type" value="Genomic_DNA"/>
</dbReference>
<keyword evidence="5 7" id="KW-0687">Ribonucleoprotein</keyword>
<accession>A0A6C1B812</accession>
<dbReference type="Proteomes" id="UP000501991">
    <property type="component" value="Chromosome"/>
</dbReference>
<organism evidence="8 9">
    <name type="scientific">Nitrogeniibacter mangrovi</name>
    <dbReference type="NCBI Taxonomy" id="2016596"/>
    <lineage>
        <taxon>Bacteria</taxon>
        <taxon>Pseudomonadati</taxon>
        <taxon>Pseudomonadota</taxon>
        <taxon>Betaproteobacteria</taxon>
        <taxon>Rhodocyclales</taxon>
        <taxon>Zoogloeaceae</taxon>
        <taxon>Nitrogeniibacter</taxon>
    </lineage>
</organism>
<evidence type="ECO:0000256" key="2">
    <source>
        <dbReference type="ARBA" id="ARBA00022730"/>
    </source>
</evidence>
<dbReference type="PANTHER" id="PTHR12899:SF3">
    <property type="entry name" value="LARGE RIBOSOMAL SUBUNIT PROTEIN UL18M"/>
    <property type="match status" value="1"/>
</dbReference>
<evidence type="ECO:0000256" key="4">
    <source>
        <dbReference type="ARBA" id="ARBA00022980"/>
    </source>
</evidence>
<dbReference type="FunFam" id="3.30.420.100:FF:000001">
    <property type="entry name" value="50S ribosomal protein L18"/>
    <property type="match status" value="1"/>
</dbReference>
<dbReference type="InterPro" id="IPR057268">
    <property type="entry name" value="Ribosomal_L18"/>
</dbReference>
<comment type="function">
    <text evidence="7">This is one of the proteins that bind and probably mediate the attachment of the 5S RNA into the large ribosomal subunit, where it forms part of the central protuberance.</text>
</comment>
<evidence type="ECO:0000256" key="5">
    <source>
        <dbReference type="ARBA" id="ARBA00023274"/>
    </source>
</evidence>
<dbReference type="PANTHER" id="PTHR12899">
    <property type="entry name" value="39S RIBOSOMAL PROTEIN L18, MITOCHONDRIAL"/>
    <property type="match status" value="1"/>
</dbReference>
<dbReference type="Gene3D" id="3.30.420.100">
    <property type="match status" value="1"/>
</dbReference>
<keyword evidence="4 7" id="KW-0689">Ribosomal protein</keyword>
<evidence type="ECO:0000256" key="1">
    <source>
        <dbReference type="ARBA" id="ARBA00007116"/>
    </source>
</evidence>
<dbReference type="GO" id="GO:0003735">
    <property type="term" value="F:structural constituent of ribosome"/>
    <property type="evidence" value="ECO:0007669"/>
    <property type="project" value="InterPro"/>
</dbReference>
<protein>
    <recommendedName>
        <fullName evidence="6 7">Large ribosomal subunit protein uL18</fullName>
    </recommendedName>
</protein>
<dbReference type="RefSeq" id="WP_173768860.1">
    <property type="nucleotide sequence ID" value="NZ_CP048836.1"/>
</dbReference>
<dbReference type="HAMAP" id="MF_01337_B">
    <property type="entry name" value="Ribosomal_uL18_B"/>
    <property type="match status" value="1"/>
</dbReference>
<dbReference type="GO" id="GO:0008097">
    <property type="term" value="F:5S rRNA binding"/>
    <property type="evidence" value="ECO:0007669"/>
    <property type="project" value="TreeGrafter"/>
</dbReference>